<evidence type="ECO:0000313" key="4">
    <source>
        <dbReference type="Proteomes" id="UP001058533"/>
    </source>
</evidence>
<evidence type="ECO:0000256" key="1">
    <source>
        <dbReference type="SAM" id="MobiDB-lite"/>
    </source>
</evidence>
<organism evidence="3 4">
    <name type="scientific">Sphingomonas qomolangmaensis</name>
    <dbReference type="NCBI Taxonomy" id="2918765"/>
    <lineage>
        <taxon>Bacteria</taxon>
        <taxon>Pseudomonadati</taxon>
        <taxon>Pseudomonadota</taxon>
        <taxon>Alphaproteobacteria</taxon>
        <taxon>Sphingomonadales</taxon>
        <taxon>Sphingomonadaceae</taxon>
        <taxon>Sphingomonas</taxon>
    </lineage>
</organism>
<keyword evidence="2" id="KW-0812">Transmembrane</keyword>
<accession>A0ABY5L3R2</accession>
<sequence length="64" mass="6997">MSRVDFLSSLNLMTLIGVLLAACIALAWFMRKRSNAHSMDGKQERNVGRDLDAGKSAPDHSPPV</sequence>
<reference evidence="3" key="1">
    <citation type="submission" date="2022-07" db="EMBL/GenBank/DDBJ databases">
        <title>Sphingomonas sp. nov., a novel bacterium isolated from the north slope of the Mount Everest.</title>
        <authorList>
            <person name="Cui X."/>
            <person name="Liu Y."/>
        </authorList>
    </citation>
    <scope>NUCLEOTIDE SEQUENCE</scope>
    <source>
        <strain evidence="3">S5-59</strain>
    </source>
</reference>
<keyword evidence="2" id="KW-1133">Transmembrane helix</keyword>
<gene>
    <name evidence="3" type="ORF">NMP03_09415</name>
</gene>
<evidence type="ECO:0000313" key="3">
    <source>
        <dbReference type="EMBL" id="UUL81432.1"/>
    </source>
</evidence>
<dbReference type="PROSITE" id="PS51257">
    <property type="entry name" value="PROKAR_LIPOPROTEIN"/>
    <property type="match status" value="1"/>
</dbReference>
<name>A0ABY5L3R2_9SPHN</name>
<dbReference type="EMBL" id="CP101740">
    <property type="protein sequence ID" value="UUL81432.1"/>
    <property type="molecule type" value="Genomic_DNA"/>
</dbReference>
<protein>
    <submittedName>
        <fullName evidence="3">Uncharacterized protein</fullName>
    </submittedName>
</protein>
<keyword evidence="4" id="KW-1185">Reference proteome</keyword>
<keyword evidence="2" id="KW-0472">Membrane</keyword>
<evidence type="ECO:0000256" key="2">
    <source>
        <dbReference type="SAM" id="Phobius"/>
    </source>
</evidence>
<dbReference type="RefSeq" id="WP_256505110.1">
    <property type="nucleotide sequence ID" value="NZ_CP101740.1"/>
</dbReference>
<feature type="compositionally biased region" description="Basic and acidic residues" evidence="1">
    <location>
        <begin position="39"/>
        <end position="53"/>
    </location>
</feature>
<proteinExistence type="predicted"/>
<feature type="transmembrane region" description="Helical" evidence="2">
    <location>
        <begin position="6"/>
        <end position="29"/>
    </location>
</feature>
<dbReference type="Proteomes" id="UP001058533">
    <property type="component" value="Chromosome"/>
</dbReference>
<feature type="region of interest" description="Disordered" evidence="1">
    <location>
        <begin position="36"/>
        <end position="64"/>
    </location>
</feature>